<protein>
    <submittedName>
        <fullName evidence="1">Uncharacterized protein</fullName>
    </submittedName>
</protein>
<evidence type="ECO:0000313" key="1">
    <source>
        <dbReference type="EMBL" id="GFY32993.1"/>
    </source>
</evidence>
<sequence length="107" mass="12092">MQERLKEVLVIDLLSGISSKGSPIRKCPGVRARISAGLLESGTKGLELMHSSIWHKRVDSSSKLRRCPLQVFKRCFLANLIEDSHRPPKLIAYEFPCNVSICRVLLY</sequence>
<gene>
    <name evidence="1" type="ORF">TNCV_2877421</name>
</gene>
<evidence type="ECO:0000313" key="2">
    <source>
        <dbReference type="Proteomes" id="UP000887159"/>
    </source>
</evidence>
<reference evidence="1" key="1">
    <citation type="submission" date="2020-08" db="EMBL/GenBank/DDBJ databases">
        <title>Multicomponent nature underlies the extraordinary mechanical properties of spider dragline silk.</title>
        <authorList>
            <person name="Kono N."/>
            <person name="Nakamura H."/>
            <person name="Mori M."/>
            <person name="Yoshida Y."/>
            <person name="Ohtoshi R."/>
            <person name="Malay A.D."/>
            <person name="Moran D.A.P."/>
            <person name="Tomita M."/>
            <person name="Numata K."/>
            <person name="Arakawa K."/>
        </authorList>
    </citation>
    <scope>NUCLEOTIDE SEQUENCE</scope>
</reference>
<accession>A0A8X6WDF0</accession>
<organism evidence="1 2">
    <name type="scientific">Trichonephila clavipes</name>
    <name type="common">Golden silk orbweaver</name>
    <name type="synonym">Nephila clavipes</name>
    <dbReference type="NCBI Taxonomy" id="2585209"/>
    <lineage>
        <taxon>Eukaryota</taxon>
        <taxon>Metazoa</taxon>
        <taxon>Ecdysozoa</taxon>
        <taxon>Arthropoda</taxon>
        <taxon>Chelicerata</taxon>
        <taxon>Arachnida</taxon>
        <taxon>Araneae</taxon>
        <taxon>Araneomorphae</taxon>
        <taxon>Entelegynae</taxon>
        <taxon>Araneoidea</taxon>
        <taxon>Nephilidae</taxon>
        <taxon>Trichonephila</taxon>
    </lineage>
</organism>
<dbReference type="AlphaFoldDB" id="A0A8X6WDF0"/>
<dbReference type="EMBL" id="BMAU01021406">
    <property type="protein sequence ID" value="GFY32993.1"/>
    <property type="molecule type" value="Genomic_DNA"/>
</dbReference>
<comment type="caution">
    <text evidence="1">The sequence shown here is derived from an EMBL/GenBank/DDBJ whole genome shotgun (WGS) entry which is preliminary data.</text>
</comment>
<proteinExistence type="predicted"/>
<dbReference type="Proteomes" id="UP000887159">
    <property type="component" value="Unassembled WGS sequence"/>
</dbReference>
<name>A0A8X6WDF0_TRICX</name>
<keyword evidence="2" id="KW-1185">Reference proteome</keyword>